<gene>
    <name evidence="7" type="ORF">PanWU01x14_335940</name>
</gene>
<dbReference type="STRING" id="3476.A0A2P5AG35"/>
<evidence type="ECO:0000256" key="3">
    <source>
        <dbReference type="ARBA" id="ARBA00022692"/>
    </source>
</evidence>
<dbReference type="GO" id="GO:0016020">
    <property type="term" value="C:membrane"/>
    <property type="evidence" value="ECO:0007669"/>
    <property type="project" value="UniProtKB-SubCell"/>
</dbReference>
<evidence type="ECO:0000256" key="5">
    <source>
        <dbReference type="ARBA" id="ARBA00023136"/>
    </source>
</evidence>
<dbReference type="PANTHER" id="PTHR31113:SF5">
    <property type="entry name" value="OS04G0405700 PROTEIN"/>
    <property type="match status" value="1"/>
</dbReference>
<organism evidence="7 8">
    <name type="scientific">Parasponia andersonii</name>
    <name type="common">Sponia andersonii</name>
    <dbReference type="NCBI Taxonomy" id="3476"/>
    <lineage>
        <taxon>Eukaryota</taxon>
        <taxon>Viridiplantae</taxon>
        <taxon>Streptophyta</taxon>
        <taxon>Embryophyta</taxon>
        <taxon>Tracheophyta</taxon>
        <taxon>Spermatophyta</taxon>
        <taxon>Magnoliopsida</taxon>
        <taxon>eudicotyledons</taxon>
        <taxon>Gunneridae</taxon>
        <taxon>Pentapetalae</taxon>
        <taxon>rosids</taxon>
        <taxon>fabids</taxon>
        <taxon>Rosales</taxon>
        <taxon>Cannabaceae</taxon>
        <taxon>Parasponia</taxon>
    </lineage>
</organism>
<accession>A0A2P5AG35</accession>
<comment type="similarity">
    <text evidence="2">Belongs to the UPF0496 family.</text>
</comment>
<keyword evidence="4" id="KW-1133">Transmembrane helix</keyword>
<evidence type="ECO:0000256" key="6">
    <source>
        <dbReference type="SAM" id="MobiDB-lite"/>
    </source>
</evidence>
<dbReference type="EMBL" id="JXTB01000610">
    <property type="protein sequence ID" value="PON35505.1"/>
    <property type="molecule type" value="Genomic_DNA"/>
</dbReference>
<feature type="compositionally biased region" description="Polar residues" evidence="6">
    <location>
        <begin position="1"/>
        <end position="35"/>
    </location>
</feature>
<dbReference type="PANTHER" id="PTHR31113">
    <property type="entry name" value="UPF0496 PROTEIN 3-RELATED"/>
    <property type="match status" value="1"/>
</dbReference>
<comment type="subcellular location">
    <subcellularLocation>
        <location evidence="1">Membrane</location>
    </subcellularLocation>
</comment>
<comment type="caution">
    <text evidence="7">The sequence shown here is derived from an EMBL/GenBank/DDBJ whole genome shotgun (WGS) entry which is preliminary data.</text>
</comment>
<feature type="region of interest" description="Disordered" evidence="6">
    <location>
        <begin position="64"/>
        <end position="87"/>
    </location>
</feature>
<dbReference type="Pfam" id="PF05055">
    <property type="entry name" value="DUF677"/>
    <property type="match status" value="1"/>
</dbReference>
<evidence type="ECO:0000256" key="1">
    <source>
        <dbReference type="ARBA" id="ARBA00004370"/>
    </source>
</evidence>
<dbReference type="InterPro" id="IPR007749">
    <property type="entry name" value="DUF677"/>
</dbReference>
<dbReference type="OrthoDB" id="1932397at2759"/>
<keyword evidence="5" id="KW-0472">Membrane</keyword>
<dbReference type="Proteomes" id="UP000237105">
    <property type="component" value="Unassembled WGS sequence"/>
</dbReference>
<dbReference type="AlphaFoldDB" id="A0A2P5AG35"/>
<evidence type="ECO:0000256" key="2">
    <source>
        <dbReference type="ARBA" id="ARBA00009074"/>
    </source>
</evidence>
<keyword evidence="8" id="KW-1185">Reference proteome</keyword>
<name>A0A2P5AG35_PARAD</name>
<keyword evidence="3" id="KW-0812">Transmembrane</keyword>
<sequence length="367" mass="41099">MLQHCFTLNPSASIGNSTDADDTQSATGSQAQASPPNVAREYSRAFQSDSYKEIRSSIQVHVLREREHEHEHEAEAPAPDPPSPDLDLNTLLQPNRDSVQEALRGAKPNTLTALVSDYFDHSENTSHLCLNLQRGVLRARALYAPLHDLLHLLPDDAESLSQSHCNWAFDVFLQFDALHNPFHSPDSQNFNHIRGCFSQLKQQLDRRLRHSRSAIRLLRRATASASTGFSVAVAFSAHALASLVAGPSCTNRLPRPRSRERRRVGRMAQLDAAAKGAYVLNNDLDTIDRLVARLHSAIEGDKLLVRLGLEGGRERHPIQEVVKQLRKNHINLVHQLSDVEEHICLCFNTVNRARALLFQHISLHQTL</sequence>
<protein>
    <submittedName>
        <fullName evidence="7">Uncharacterized protein</fullName>
    </submittedName>
</protein>
<feature type="region of interest" description="Disordered" evidence="6">
    <location>
        <begin position="1"/>
        <end position="40"/>
    </location>
</feature>
<proteinExistence type="inferred from homology"/>
<evidence type="ECO:0000313" key="7">
    <source>
        <dbReference type="EMBL" id="PON35505.1"/>
    </source>
</evidence>
<evidence type="ECO:0000256" key="4">
    <source>
        <dbReference type="ARBA" id="ARBA00022989"/>
    </source>
</evidence>
<feature type="compositionally biased region" description="Basic and acidic residues" evidence="6">
    <location>
        <begin position="64"/>
        <end position="75"/>
    </location>
</feature>
<reference evidence="8" key="1">
    <citation type="submission" date="2016-06" db="EMBL/GenBank/DDBJ databases">
        <title>Parallel loss of symbiosis genes in relatives of nitrogen-fixing non-legume Parasponia.</title>
        <authorList>
            <person name="Van Velzen R."/>
            <person name="Holmer R."/>
            <person name="Bu F."/>
            <person name="Rutten L."/>
            <person name="Van Zeijl A."/>
            <person name="Liu W."/>
            <person name="Santuari L."/>
            <person name="Cao Q."/>
            <person name="Sharma T."/>
            <person name="Shen D."/>
            <person name="Roswanjaya Y."/>
            <person name="Wardhani T."/>
            <person name="Kalhor M.S."/>
            <person name="Jansen J."/>
            <person name="Van den Hoogen J."/>
            <person name="Gungor B."/>
            <person name="Hartog M."/>
            <person name="Hontelez J."/>
            <person name="Verver J."/>
            <person name="Yang W.-C."/>
            <person name="Schijlen E."/>
            <person name="Repin R."/>
            <person name="Schilthuizen M."/>
            <person name="Schranz E."/>
            <person name="Heidstra R."/>
            <person name="Miyata K."/>
            <person name="Fedorova E."/>
            <person name="Kohlen W."/>
            <person name="Bisseling T."/>
            <person name="Smit S."/>
            <person name="Geurts R."/>
        </authorList>
    </citation>
    <scope>NUCLEOTIDE SEQUENCE [LARGE SCALE GENOMIC DNA]</scope>
    <source>
        <strain evidence="8">cv. WU1-14</strain>
    </source>
</reference>
<evidence type="ECO:0000313" key="8">
    <source>
        <dbReference type="Proteomes" id="UP000237105"/>
    </source>
</evidence>